<dbReference type="EMBL" id="SOHM01000002">
    <property type="protein sequence ID" value="TFD95229.1"/>
    <property type="molecule type" value="Genomic_DNA"/>
</dbReference>
<feature type="transmembrane region" description="Helical" evidence="2">
    <location>
        <begin position="140"/>
        <end position="169"/>
    </location>
</feature>
<reference evidence="4 5" key="1">
    <citation type="submission" date="2019-03" db="EMBL/GenBank/DDBJ databases">
        <title>Genomics of glacier-inhabiting Cryobacterium strains.</title>
        <authorList>
            <person name="Liu Q."/>
            <person name="Xin Y.-H."/>
        </authorList>
    </citation>
    <scope>NUCLEOTIDE SEQUENCE [LARGE SCALE GENOMIC DNA]</scope>
    <source>
        <strain evidence="4 5">Sr59</strain>
    </source>
</reference>
<evidence type="ECO:0000313" key="4">
    <source>
        <dbReference type="EMBL" id="TFD95229.1"/>
    </source>
</evidence>
<gene>
    <name evidence="4" type="ORF">E3T61_00920</name>
</gene>
<feature type="region of interest" description="Disordered" evidence="1">
    <location>
        <begin position="1"/>
        <end position="24"/>
    </location>
</feature>
<keyword evidence="2" id="KW-1133">Transmembrane helix</keyword>
<feature type="domain" description="DUF1468" evidence="3">
    <location>
        <begin position="35"/>
        <end position="204"/>
    </location>
</feature>
<keyword evidence="2" id="KW-0472">Membrane</keyword>
<feature type="transmembrane region" description="Helical" evidence="2">
    <location>
        <begin position="32"/>
        <end position="52"/>
    </location>
</feature>
<evidence type="ECO:0000256" key="2">
    <source>
        <dbReference type="SAM" id="Phobius"/>
    </source>
</evidence>
<dbReference type="Pfam" id="PF07331">
    <property type="entry name" value="TctB"/>
    <property type="match status" value="1"/>
</dbReference>
<dbReference type="RefSeq" id="WP_134639042.1">
    <property type="nucleotide sequence ID" value="NZ_SOHM01000002.1"/>
</dbReference>
<dbReference type="OrthoDB" id="5119225at2"/>
<comment type="caution">
    <text evidence="4">The sequence shown here is derived from an EMBL/GenBank/DDBJ whole genome shotgun (WGS) entry which is preliminary data.</text>
</comment>
<protein>
    <submittedName>
        <fullName evidence="4">Tripartite tricarboxylate transporter TctB family protein</fullName>
    </submittedName>
</protein>
<dbReference type="InterPro" id="IPR009936">
    <property type="entry name" value="DUF1468"/>
</dbReference>
<keyword evidence="2" id="KW-0812">Transmembrane</keyword>
<feature type="transmembrane region" description="Helical" evidence="2">
    <location>
        <begin position="181"/>
        <end position="211"/>
    </location>
</feature>
<dbReference type="AlphaFoldDB" id="A0A4R9C1J6"/>
<organism evidence="4 5">
    <name type="scientific">Cryobacterium lactosi</name>
    <dbReference type="NCBI Taxonomy" id="1259202"/>
    <lineage>
        <taxon>Bacteria</taxon>
        <taxon>Bacillati</taxon>
        <taxon>Actinomycetota</taxon>
        <taxon>Actinomycetes</taxon>
        <taxon>Micrococcales</taxon>
        <taxon>Microbacteriaceae</taxon>
        <taxon>Cryobacterium</taxon>
    </lineage>
</organism>
<evidence type="ECO:0000259" key="3">
    <source>
        <dbReference type="Pfam" id="PF07331"/>
    </source>
</evidence>
<evidence type="ECO:0000313" key="5">
    <source>
        <dbReference type="Proteomes" id="UP000298468"/>
    </source>
</evidence>
<accession>A0A4R9C1J6</accession>
<evidence type="ECO:0000256" key="1">
    <source>
        <dbReference type="SAM" id="MobiDB-lite"/>
    </source>
</evidence>
<sequence>MTTASTAPAGAHAPQELGGPRRRSWWTGRGELSVGLLALTAAALLIVGTVTMNVRGDQEPGPQFFPMIVIGLLLVTGGWVTVQALLPRRSPARVWHRPDISEDMLADVSGTNTELIKLDHLHAAAGAEEETTFDWRTFGLVLGAVVLFAVLLDPVGWICSAAILFWLIAYALGSRRPVFDIGVALALSSAVQLAFSAGLGLALPAGFFGWIF</sequence>
<keyword evidence="5" id="KW-1185">Reference proteome</keyword>
<feature type="transmembrane region" description="Helical" evidence="2">
    <location>
        <begin position="64"/>
        <end position="86"/>
    </location>
</feature>
<name>A0A4R9C1J6_9MICO</name>
<dbReference type="Proteomes" id="UP000298468">
    <property type="component" value="Unassembled WGS sequence"/>
</dbReference>
<proteinExistence type="predicted"/>